<comment type="caution">
    <text evidence="1">The sequence shown here is derived from an EMBL/GenBank/DDBJ whole genome shotgun (WGS) entry which is preliminary data.</text>
</comment>
<accession>A0A3M8BNJ5</accession>
<dbReference type="EMBL" id="RHHR01000080">
    <property type="protein sequence ID" value="RNB64884.1"/>
    <property type="molecule type" value="Genomic_DNA"/>
</dbReference>
<organism evidence="1 2">
    <name type="scientific">Brevibacillus invocatus</name>
    <dbReference type="NCBI Taxonomy" id="173959"/>
    <lineage>
        <taxon>Bacteria</taxon>
        <taxon>Bacillati</taxon>
        <taxon>Bacillota</taxon>
        <taxon>Bacilli</taxon>
        <taxon>Bacillales</taxon>
        <taxon>Paenibacillaceae</taxon>
        <taxon>Brevibacillus</taxon>
    </lineage>
</organism>
<dbReference type="Proteomes" id="UP000282028">
    <property type="component" value="Unassembled WGS sequence"/>
</dbReference>
<sequence>MDAHTFQRKLAKLERFLGFKLDFIPDYYHSVLDIDELGTREVAFSTGKTQKTAYRWFHEGLTIGENTIYLKPISTKPYKTTGLYLKEFQLKTGDWRLFSRKLIRGKTLVDWFTDIDDLIEIKEAL</sequence>
<gene>
    <name evidence="1" type="ORF">EDM52_23980</name>
</gene>
<evidence type="ECO:0000313" key="2">
    <source>
        <dbReference type="Proteomes" id="UP000282028"/>
    </source>
</evidence>
<evidence type="ECO:0000313" key="1">
    <source>
        <dbReference type="EMBL" id="RNB64884.1"/>
    </source>
</evidence>
<reference evidence="1 2" key="1">
    <citation type="submission" date="2018-10" db="EMBL/GenBank/DDBJ databases">
        <title>Phylogenomics of Brevibacillus.</title>
        <authorList>
            <person name="Dunlap C."/>
        </authorList>
    </citation>
    <scope>NUCLEOTIDE SEQUENCE [LARGE SCALE GENOMIC DNA]</scope>
    <source>
        <strain evidence="1 2">JCM 12215</strain>
    </source>
</reference>
<dbReference type="RefSeq" id="WP_122911410.1">
    <property type="nucleotide sequence ID" value="NZ_CBCSBE010000049.1"/>
</dbReference>
<name>A0A3M8BNJ5_9BACL</name>
<protein>
    <submittedName>
        <fullName evidence="1">Uncharacterized protein</fullName>
    </submittedName>
</protein>
<proteinExistence type="predicted"/>
<keyword evidence="2" id="KW-1185">Reference proteome</keyword>
<dbReference type="AlphaFoldDB" id="A0A3M8BNJ5"/>
<dbReference type="OrthoDB" id="9802746at2"/>